<gene>
    <name evidence="9" type="ORF">FJM51_15405</name>
</gene>
<dbReference type="InterPro" id="IPR036259">
    <property type="entry name" value="MFS_trans_sf"/>
</dbReference>
<evidence type="ECO:0000256" key="4">
    <source>
        <dbReference type="ARBA" id="ARBA00022692"/>
    </source>
</evidence>
<dbReference type="AlphaFoldDB" id="A0A501WIT8"/>
<evidence type="ECO:0000256" key="8">
    <source>
        <dbReference type="SAM" id="Phobius"/>
    </source>
</evidence>
<keyword evidence="2" id="KW-0813">Transport</keyword>
<feature type="transmembrane region" description="Helical" evidence="8">
    <location>
        <begin position="43"/>
        <end position="65"/>
    </location>
</feature>
<keyword evidence="4 8" id="KW-0812">Transmembrane</keyword>
<dbReference type="SUPFAM" id="SSF103473">
    <property type="entry name" value="MFS general substrate transporter"/>
    <property type="match status" value="1"/>
</dbReference>
<keyword evidence="6 8" id="KW-1133">Transmembrane helix</keyword>
<comment type="caution">
    <text evidence="9">The sequence shown here is derived from an EMBL/GenBank/DDBJ whole genome shotgun (WGS) entry which is preliminary data.</text>
</comment>
<organism evidence="9 10">
    <name type="scientific">Amaricoccus solimangrovi</name>
    <dbReference type="NCBI Taxonomy" id="2589815"/>
    <lineage>
        <taxon>Bacteria</taxon>
        <taxon>Pseudomonadati</taxon>
        <taxon>Pseudomonadota</taxon>
        <taxon>Alphaproteobacteria</taxon>
        <taxon>Rhodobacterales</taxon>
        <taxon>Paracoccaceae</taxon>
        <taxon>Amaricoccus</taxon>
    </lineage>
</organism>
<accession>A0A501WIT8</accession>
<evidence type="ECO:0000256" key="1">
    <source>
        <dbReference type="ARBA" id="ARBA00004651"/>
    </source>
</evidence>
<reference evidence="9 10" key="1">
    <citation type="submission" date="2019-06" db="EMBL/GenBank/DDBJ databases">
        <title>A novel bacterium of genus Amaricoccus, isolated from marine sediment.</title>
        <authorList>
            <person name="Huang H."/>
            <person name="Mo K."/>
            <person name="Hu Y."/>
        </authorList>
    </citation>
    <scope>NUCLEOTIDE SEQUENCE [LARGE SCALE GENOMIC DNA]</scope>
    <source>
        <strain evidence="9 10">HB172011</strain>
    </source>
</reference>
<keyword evidence="5" id="KW-0769">Symport</keyword>
<dbReference type="InterPro" id="IPR051084">
    <property type="entry name" value="H+-coupled_symporters"/>
</dbReference>
<proteinExistence type="predicted"/>
<evidence type="ECO:0000256" key="6">
    <source>
        <dbReference type="ARBA" id="ARBA00022989"/>
    </source>
</evidence>
<evidence type="ECO:0000256" key="7">
    <source>
        <dbReference type="ARBA" id="ARBA00023136"/>
    </source>
</evidence>
<keyword evidence="10" id="KW-1185">Reference proteome</keyword>
<dbReference type="RefSeq" id="WP_140455033.1">
    <property type="nucleotide sequence ID" value="NZ_VFRP01000016.1"/>
</dbReference>
<feature type="transmembrane region" description="Helical" evidence="8">
    <location>
        <begin position="108"/>
        <end position="126"/>
    </location>
</feature>
<dbReference type="GO" id="GO:0015293">
    <property type="term" value="F:symporter activity"/>
    <property type="evidence" value="ECO:0007669"/>
    <property type="project" value="UniProtKB-KW"/>
</dbReference>
<dbReference type="OrthoDB" id="9783227at2"/>
<evidence type="ECO:0000256" key="5">
    <source>
        <dbReference type="ARBA" id="ARBA00022847"/>
    </source>
</evidence>
<sequence>MKPGETGRFGRRPVLIAFAAASIRWAWPSLAFLSPGITLPQVILLQTVALVIMTGYGAASAVAIAEQFPAEVRVTGIALPYALSVTLFGGTAPYLITAMHGWGHGHLVWVYLAAISAVSLVTYARMPETKGQPLR</sequence>
<feature type="transmembrane region" description="Helical" evidence="8">
    <location>
        <begin position="77"/>
        <end position="96"/>
    </location>
</feature>
<dbReference type="PANTHER" id="PTHR43528">
    <property type="entry name" value="ALPHA-KETOGLUTARATE PERMEASE"/>
    <property type="match status" value="1"/>
</dbReference>
<dbReference type="PANTHER" id="PTHR43528:SF1">
    <property type="entry name" value="ALPHA-KETOGLUTARATE PERMEASE"/>
    <property type="match status" value="1"/>
</dbReference>
<dbReference type="InterPro" id="IPR005828">
    <property type="entry name" value="MFS_sugar_transport-like"/>
</dbReference>
<comment type="subcellular location">
    <subcellularLocation>
        <location evidence="1">Cell membrane</location>
        <topology evidence="1">Multi-pass membrane protein</topology>
    </subcellularLocation>
</comment>
<evidence type="ECO:0000256" key="3">
    <source>
        <dbReference type="ARBA" id="ARBA00022475"/>
    </source>
</evidence>
<evidence type="ECO:0000256" key="2">
    <source>
        <dbReference type="ARBA" id="ARBA00022448"/>
    </source>
</evidence>
<dbReference type="Proteomes" id="UP000319255">
    <property type="component" value="Unassembled WGS sequence"/>
</dbReference>
<keyword evidence="7 8" id="KW-0472">Membrane</keyword>
<evidence type="ECO:0000313" key="9">
    <source>
        <dbReference type="EMBL" id="TPE49268.1"/>
    </source>
</evidence>
<keyword evidence="3" id="KW-1003">Cell membrane</keyword>
<dbReference type="EMBL" id="VFRP01000016">
    <property type="protein sequence ID" value="TPE49268.1"/>
    <property type="molecule type" value="Genomic_DNA"/>
</dbReference>
<evidence type="ECO:0000313" key="10">
    <source>
        <dbReference type="Proteomes" id="UP000319255"/>
    </source>
</evidence>
<dbReference type="Gene3D" id="1.20.1250.20">
    <property type="entry name" value="MFS general substrate transporter like domains"/>
    <property type="match status" value="1"/>
</dbReference>
<dbReference type="Pfam" id="PF00083">
    <property type="entry name" value="Sugar_tr"/>
    <property type="match status" value="1"/>
</dbReference>
<dbReference type="GO" id="GO:0005886">
    <property type="term" value="C:plasma membrane"/>
    <property type="evidence" value="ECO:0007669"/>
    <property type="project" value="UniProtKB-SubCell"/>
</dbReference>
<protein>
    <submittedName>
        <fullName evidence="9">MFS transporter</fullName>
    </submittedName>
</protein>
<name>A0A501WIT8_9RHOB</name>